<name>A0A1A8XSJ4_9RHOO</name>
<keyword evidence="2" id="KW-1185">Reference proteome</keyword>
<dbReference type="EMBL" id="FLQY01000112">
    <property type="protein sequence ID" value="SBT06903.1"/>
    <property type="molecule type" value="Genomic_DNA"/>
</dbReference>
<organism evidence="1 2">
    <name type="scientific">Candidatus Propionivibrio aalborgensis</name>
    <dbReference type="NCBI Taxonomy" id="1860101"/>
    <lineage>
        <taxon>Bacteria</taxon>
        <taxon>Pseudomonadati</taxon>
        <taxon>Pseudomonadota</taxon>
        <taxon>Betaproteobacteria</taxon>
        <taxon>Rhodocyclales</taxon>
        <taxon>Rhodocyclaceae</taxon>
        <taxon>Propionivibrio</taxon>
    </lineage>
</organism>
<proteinExistence type="predicted"/>
<gene>
    <name evidence="1" type="ORF">PROAA_20045</name>
</gene>
<protein>
    <submittedName>
        <fullName evidence="1">Uncharacterized protein</fullName>
    </submittedName>
</protein>
<accession>A0A1A8XSJ4</accession>
<dbReference type="AlphaFoldDB" id="A0A1A8XSJ4"/>
<evidence type="ECO:0000313" key="2">
    <source>
        <dbReference type="Proteomes" id="UP000199600"/>
    </source>
</evidence>
<reference evidence="1 2" key="1">
    <citation type="submission" date="2016-06" db="EMBL/GenBank/DDBJ databases">
        <authorList>
            <person name="Kjaerup R.B."/>
            <person name="Dalgaard T.S."/>
            <person name="Juul-Madsen H.R."/>
        </authorList>
    </citation>
    <scope>NUCLEOTIDE SEQUENCE [LARGE SCALE GENOMIC DNA]</scope>
    <source>
        <strain evidence="1">2</strain>
    </source>
</reference>
<sequence>MSSHCFRKTDRQKANRSLMNARAVTAEHTAICTTVPKVFEVLATSLASGNGELSITVFVSTAVPSTLTPILRTIGSQPIAGLHVDGPRNPHGRSFRKRRPRVARSLLTRATLGCLITQLLNSACQ</sequence>
<dbReference type="Proteomes" id="UP000199600">
    <property type="component" value="Unassembled WGS sequence"/>
</dbReference>
<evidence type="ECO:0000313" key="1">
    <source>
        <dbReference type="EMBL" id="SBT06903.1"/>
    </source>
</evidence>